<protein>
    <recommendedName>
        <fullName evidence="1">DUF222 domain-containing protein</fullName>
    </recommendedName>
</protein>
<dbReference type="CDD" id="cd00085">
    <property type="entry name" value="HNHc"/>
    <property type="match status" value="1"/>
</dbReference>
<dbReference type="InterPro" id="IPR003870">
    <property type="entry name" value="DUF222"/>
</dbReference>
<keyword evidence="3" id="KW-1185">Reference proteome</keyword>
<dbReference type="Proteomes" id="UP001499841">
    <property type="component" value="Unassembled WGS sequence"/>
</dbReference>
<evidence type="ECO:0000313" key="2">
    <source>
        <dbReference type="EMBL" id="GAA4285867.1"/>
    </source>
</evidence>
<dbReference type="RefSeq" id="WP_345036672.1">
    <property type="nucleotide sequence ID" value="NZ_BAABBA010000001.1"/>
</dbReference>
<organism evidence="2 3">
    <name type="scientific">Georgenia daeguensis</name>
    <dbReference type="NCBI Taxonomy" id="908355"/>
    <lineage>
        <taxon>Bacteria</taxon>
        <taxon>Bacillati</taxon>
        <taxon>Actinomycetota</taxon>
        <taxon>Actinomycetes</taxon>
        <taxon>Micrococcales</taxon>
        <taxon>Bogoriellaceae</taxon>
        <taxon>Georgenia</taxon>
    </lineage>
</organism>
<comment type="caution">
    <text evidence="2">The sequence shown here is derived from an EMBL/GenBank/DDBJ whole genome shotgun (WGS) entry which is preliminary data.</text>
</comment>
<gene>
    <name evidence="2" type="ORF">GCM10022262_02260</name>
</gene>
<evidence type="ECO:0000313" key="3">
    <source>
        <dbReference type="Proteomes" id="UP001499841"/>
    </source>
</evidence>
<evidence type="ECO:0000259" key="1">
    <source>
        <dbReference type="Pfam" id="PF02720"/>
    </source>
</evidence>
<dbReference type="Pfam" id="PF02720">
    <property type="entry name" value="DUF222"/>
    <property type="match status" value="2"/>
</dbReference>
<feature type="domain" description="DUF222" evidence="1">
    <location>
        <begin position="311"/>
        <end position="404"/>
    </location>
</feature>
<reference evidence="3" key="1">
    <citation type="journal article" date="2019" name="Int. J. Syst. Evol. Microbiol.">
        <title>The Global Catalogue of Microorganisms (GCM) 10K type strain sequencing project: providing services to taxonomists for standard genome sequencing and annotation.</title>
        <authorList>
            <consortium name="The Broad Institute Genomics Platform"/>
            <consortium name="The Broad Institute Genome Sequencing Center for Infectious Disease"/>
            <person name="Wu L."/>
            <person name="Ma J."/>
        </authorList>
    </citation>
    <scope>NUCLEOTIDE SEQUENCE [LARGE SCALE GENOMIC DNA]</scope>
    <source>
        <strain evidence="3">JCM 17459</strain>
    </source>
</reference>
<dbReference type="InterPro" id="IPR003615">
    <property type="entry name" value="HNH_nuc"/>
</dbReference>
<proteinExistence type="predicted"/>
<feature type="domain" description="DUF222" evidence="1">
    <location>
        <begin position="46"/>
        <end position="278"/>
    </location>
</feature>
<name>A0ABP8EPJ6_9MICO</name>
<sequence length="479" mass="50973">MTTLQPAPASTADSVTGHLAAARAHVTALEEIDLQALPSARILEMVDAIEGLHRQVEALTARTLVATETDGLWATSGARSFAAWYRARTGRHHARAGKAVTTARRLRDHLPATAAALAAGEISADHVTALTTHAAATPAARVQLKDPHVGEDFLLTHARNLGATEFTHLVKHWADRADPAAADRTYQEETDREHLTLAPTTDGYHLSGWLTLANGQAVQEALDARIGTPAATDTRTPGQRRAAALTSLARLVLDAGILRPGARIRPHLSVHVPHDTLTRLVQASRTHHPRCRLATGPDEPGITPGLAGDGDAGCACPGGRDGGGVPGPGEDFVIPGTLDHRALVGAAGATLADGSPIAPALLARLACGAAFRRIIFGPDSEILDVGREERLFTSAQTAAIIARDRTCRFPDCHAPPGEGEIHHSLAWYDQYGDTAAHLGVLLCWHHHDYVHARHIAIERTGDRWTFTRPDGTTITTIRT</sequence>
<dbReference type="EMBL" id="BAABBA010000001">
    <property type="protein sequence ID" value="GAA4285867.1"/>
    <property type="molecule type" value="Genomic_DNA"/>
</dbReference>
<accession>A0ABP8EPJ6</accession>